<evidence type="ECO:0000256" key="2">
    <source>
        <dbReference type="ARBA" id="ARBA00013194"/>
    </source>
</evidence>
<dbReference type="EMBL" id="JACGWX010000001">
    <property type="protein sequence ID" value="MBA8846804.1"/>
    <property type="molecule type" value="Genomic_DNA"/>
</dbReference>
<dbReference type="InterPro" id="IPR046357">
    <property type="entry name" value="PPIase_dom_sf"/>
</dbReference>
<dbReference type="InterPro" id="IPR001179">
    <property type="entry name" value="PPIase_FKBP_dom"/>
</dbReference>
<dbReference type="EC" id="5.2.1.8" evidence="2 5"/>
<evidence type="ECO:0000256" key="1">
    <source>
        <dbReference type="ARBA" id="ARBA00000971"/>
    </source>
</evidence>
<feature type="domain" description="PPIase FKBP-type" evidence="6">
    <location>
        <begin position="245"/>
        <end position="334"/>
    </location>
</feature>
<evidence type="ECO:0000256" key="4">
    <source>
        <dbReference type="ARBA" id="ARBA00023235"/>
    </source>
</evidence>
<proteinExistence type="predicted"/>
<comment type="caution">
    <text evidence="7">The sequence shown here is derived from an EMBL/GenBank/DDBJ whole genome shotgun (WGS) entry which is preliminary data.</text>
</comment>
<dbReference type="GO" id="GO:0003755">
    <property type="term" value="F:peptidyl-prolyl cis-trans isomerase activity"/>
    <property type="evidence" value="ECO:0007669"/>
    <property type="project" value="UniProtKB-KW"/>
</dbReference>
<keyword evidence="4 5" id="KW-0413">Isomerase</keyword>
<dbReference type="PROSITE" id="PS50059">
    <property type="entry name" value="FKBP_PPIASE"/>
    <property type="match status" value="2"/>
</dbReference>
<gene>
    <name evidence="7" type="ORF">FHX53_000368</name>
</gene>
<organism evidence="7 8">
    <name type="scientific">Microcella alkalica</name>
    <dbReference type="NCBI Taxonomy" id="355930"/>
    <lineage>
        <taxon>Bacteria</taxon>
        <taxon>Bacillati</taxon>
        <taxon>Actinomycetota</taxon>
        <taxon>Actinomycetes</taxon>
        <taxon>Micrococcales</taxon>
        <taxon>Microbacteriaceae</taxon>
        <taxon>Microcella</taxon>
    </lineage>
</organism>
<name>A0A839E9F0_9MICO</name>
<dbReference type="InterPro" id="IPR044609">
    <property type="entry name" value="FKBP2/11"/>
</dbReference>
<feature type="domain" description="PPIase FKBP-type" evidence="6">
    <location>
        <begin position="96"/>
        <end position="187"/>
    </location>
</feature>
<evidence type="ECO:0000256" key="5">
    <source>
        <dbReference type="PROSITE-ProRule" id="PRU00277"/>
    </source>
</evidence>
<comment type="catalytic activity">
    <reaction evidence="1 5">
        <text>[protein]-peptidylproline (omega=180) = [protein]-peptidylproline (omega=0)</text>
        <dbReference type="Rhea" id="RHEA:16237"/>
        <dbReference type="Rhea" id="RHEA-COMP:10747"/>
        <dbReference type="Rhea" id="RHEA-COMP:10748"/>
        <dbReference type="ChEBI" id="CHEBI:83833"/>
        <dbReference type="ChEBI" id="CHEBI:83834"/>
        <dbReference type="EC" id="5.2.1.8"/>
    </reaction>
</comment>
<evidence type="ECO:0000313" key="7">
    <source>
        <dbReference type="EMBL" id="MBA8846804.1"/>
    </source>
</evidence>
<evidence type="ECO:0000256" key="3">
    <source>
        <dbReference type="ARBA" id="ARBA00023110"/>
    </source>
</evidence>
<keyword evidence="3 5" id="KW-0697">Rotamase</keyword>
<dbReference type="AlphaFoldDB" id="A0A839E9F0"/>
<dbReference type="PROSITE" id="PS51257">
    <property type="entry name" value="PROKAR_LIPOPROTEIN"/>
    <property type="match status" value="1"/>
</dbReference>
<sequence>MPADAKDSLVRRTSALLLSLGLVATLAACSPGTEDNAADGANDACPLTGSGGSSEAVTVGGDIDAQPEISFVGPLEPEETERTVVIEGEGAAVAEGDTVNVDYTILNGGTAEQIESTYEAGPTVQVLIDSESQLLSGLSKSLVCATEGSRVVGVIPPAEAFGAEGQPQFGLEAEQSLVFVADVVSIAAQPLERAEGTEEDAPEDFPAVELAEDGAPTVTIPDEEPPADFQLATLIQGDGEEVGADDTVTVHYTGINWNTGEIFDSSWERGQPASFPTGGVIPGFRDALVGQLVGSQVIAIIPPELGYGPQGGTPDGSIGAEDTIVFVVDILATS</sequence>
<dbReference type="Pfam" id="PF00254">
    <property type="entry name" value="FKBP_C"/>
    <property type="match status" value="2"/>
</dbReference>
<reference evidence="7 8" key="1">
    <citation type="submission" date="2020-07" db="EMBL/GenBank/DDBJ databases">
        <title>Sequencing the genomes of 1000 actinobacteria strains.</title>
        <authorList>
            <person name="Klenk H.-P."/>
        </authorList>
    </citation>
    <scope>NUCLEOTIDE SEQUENCE [LARGE SCALE GENOMIC DNA]</scope>
    <source>
        <strain evidence="7 8">DSM 19663</strain>
    </source>
</reference>
<dbReference type="PANTHER" id="PTHR45779">
    <property type="entry name" value="PEPTIDYLPROLYL ISOMERASE"/>
    <property type="match status" value="1"/>
</dbReference>
<keyword evidence="8" id="KW-1185">Reference proteome</keyword>
<evidence type="ECO:0000259" key="6">
    <source>
        <dbReference type="PROSITE" id="PS50059"/>
    </source>
</evidence>
<dbReference type="PANTHER" id="PTHR45779:SF7">
    <property type="entry name" value="PEPTIDYLPROLYL ISOMERASE"/>
    <property type="match status" value="1"/>
</dbReference>
<dbReference type="SUPFAM" id="SSF54534">
    <property type="entry name" value="FKBP-like"/>
    <property type="match status" value="2"/>
</dbReference>
<evidence type="ECO:0000313" key="8">
    <source>
        <dbReference type="Proteomes" id="UP000585905"/>
    </source>
</evidence>
<accession>A0A839E9F0</accession>
<dbReference type="RefSeq" id="WP_343050739.1">
    <property type="nucleotide sequence ID" value="NZ_BAAAOV010000002.1"/>
</dbReference>
<dbReference type="Proteomes" id="UP000585905">
    <property type="component" value="Unassembled WGS sequence"/>
</dbReference>
<dbReference type="Gene3D" id="3.10.50.40">
    <property type="match status" value="2"/>
</dbReference>
<protein>
    <recommendedName>
        <fullName evidence="2 5">peptidylprolyl isomerase</fullName>
        <ecNumber evidence="2 5">5.2.1.8</ecNumber>
    </recommendedName>
</protein>